<accession>A0A7G6U741</accession>
<protein>
    <submittedName>
        <fullName evidence="2">PAS domain-containing protein</fullName>
    </submittedName>
</protein>
<dbReference type="SUPFAM" id="SSF55785">
    <property type="entry name" value="PYP-like sensor domain (PAS domain)"/>
    <property type="match status" value="1"/>
</dbReference>
<evidence type="ECO:0000259" key="1">
    <source>
        <dbReference type="Pfam" id="PF08447"/>
    </source>
</evidence>
<reference evidence="3" key="1">
    <citation type="journal article" date="2020" name="Mol. Plant Microbe">
        <title>Rhizobial microsymbionts of the narrowly endemic Oxytropis species growing in Kamchatka are characterized by significant genetic diversity and possess a set of genes that are associated with T3SS and T6SS secretion systems and can affect the development of symbiosis.</title>
        <authorList>
            <person name="Safronova V."/>
            <person name="Guro P."/>
            <person name="Sazanova A."/>
            <person name="Kuznetsova I."/>
            <person name="Belimov A."/>
            <person name="Yakubov V."/>
            <person name="Chirak E."/>
            <person name="Afonin A."/>
            <person name="Gogolev Y."/>
            <person name="Andronov E."/>
            <person name="Tikhonovich I."/>
        </authorList>
    </citation>
    <scope>NUCLEOTIDE SEQUENCE [LARGE SCALE GENOMIC DNA]</scope>
    <source>
        <strain evidence="3">581</strain>
    </source>
</reference>
<dbReference type="InterPro" id="IPR035965">
    <property type="entry name" value="PAS-like_dom_sf"/>
</dbReference>
<dbReference type="Gene3D" id="3.30.450.20">
    <property type="entry name" value="PAS domain"/>
    <property type="match status" value="1"/>
</dbReference>
<dbReference type="KEGG" id="trb:HB776_29130"/>
<dbReference type="InterPro" id="IPR013655">
    <property type="entry name" value="PAS_fold_3"/>
</dbReference>
<name>A0A7G6U741_9BRAD</name>
<evidence type="ECO:0000313" key="2">
    <source>
        <dbReference type="EMBL" id="QND74823.1"/>
    </source>
</evidence>
<dbReference type="Pfam" id="PF08447">
    <property type="entry name" value="PAS_3"/>
    <property type="match status" value="1"/>
</dbReference>
<gene>
    <name evidence="2" type="ORF">HB776_29130</name>
</gene>
<organism evidence="2 3">
    <name type="scientific">Tardiphaga robiniae</name>
    <dbReference type="NCBI Taxonomy" id="943830"/>
    <lineage>
        <taxon>Bacteria</taxon>
        <taxon>Pseudomonadati</taxon>
        <taxon>Pseudomonadota</taxon>
        <taxon>Alphaproteobacteria</taxon>
        <taxon>Hyphomicrobiales</taxon>
        <taxon>Nitrobacteraceae</taxon>
        <taxon>Tardiphaga</taxon>
    </lineage>
</organism>
<proteinExistence type="predicted"/>
<evidence type="ECO:0000313" key="3">
    <source>
        <dbReference type="Proteomes" id="UP000515291"/>
    </source>
</evidence>
<dbReference type="Proteomes" id="UP000515291">
    <property type="component" value="Chromosome"/>
</dbReference>
<dbReference type="CDD" id="cd00130">
    <property type="entry name" value="PAS"/>
    <property type="match status" value="1"/>
</dbReference>
<dbReference type="AlphaFoldDB" id="A0A7G6U741"/>
<dbReference type="InterPro" id="IPR000014">
    <property type="entry name" value="PAS"/>
</dbReference>
<feature type="domain" description="PAS fold-3" evidence="1">
    <location>
        <begin position="81"/>
        <end position="159"/>
    </location>
</feature>
<dbReference type="EMBL" id="CP050292">
    <property type="protein sequence ID" value="QND74823.1"/>
    <property type="molecule type" value="Genomic_DNA"/>
</dbReference>
<dbReference type="RefSeq" id="WP_089262075.1">
    <property type="nucleotide sequence ID" value="NZ_CP050292.1"/>
</dbReference>
<sequence>MRRPLGDVCLDIASFARERKHEFLSYILRLAAAEAYQTTAEDDAFEMPMPRRLAARELIAGFWDWDISNDRNYLDAGAARFFNVDPETAARGLPNMAYLAAVHPDDVDRVHAAVAAAMRSGGIFECECRLIKNDRISWVLARGSCTLDGHGRPVRLPGAIIDITHDKTMN</sequence>